<dbReference type="RefSeq" id="WP_222840143.1">
    <property type="nucleotide sequence ID" value="NZ_JBHULF010000014.1"/>
</dbReference>
<evidence type="ECO:0000313" key="1">
    <source>
        <dbReference type="EMBL" id="MBC6491432.1"/>
    </source>
</evidence>
<dbReference type="PANTHER" id="PTHR43434:SF19">
    <property type="entry name" value="PHOSPHONOACETALDEHYDE HYDROLASE"/>
    <property type="match status" value="1"/>
</dbReference>
<dbReference type="InterPro" id="IPR023198">
    <property type="entry name" value="PGP-like_dom2"/>
</dbReference>
<dbReference type="InterPro" id="IPR006439">
    <property type="entry name" value="HAD-SF_hydro_IA"/>
</dbReference>
<dbReference type="NCBIfam" id="TIGR01549">
    <property type="entry name" value="HAD-SF-IA-v1"/>
    <property type="match status" value="1"/>
</dbReference>
<protein>
    <submittedName>
        <fullName evidence="1">Phosphatase</fullName>
    </submittedName>
</protein>
<evidence type="ECO:0000313" key="2">
    <source>
        <dbReference type="Proteomes" id="UP000765802"/>
    </source>
</evidence>
<sequence>MKVIQGLKLVVFDMAGTTVTDNHEVEACFTRAAQQTGLKMTDEEILAVQGWGKRHVFETFWERQTGQRNQQWAEQVDYSYTVFREILEDHYQANEITPTKGCLELFSFLKDQGIAIALTTGFYRKVADIILGKLGWVEQGIIDLSITSDEVAHGRPEPDMIRKAMQMLNVNDRKAVINIGDTPSDIQSGKNAGVLCSCCVTNGTHSAAQLAPFGPDHAFSSLHEMKSWLENNLVKEQA</sequence>
<dbReference type="EMBL" id="MBUA01000012">
    <property type="protein sequence ID" value="MBC6491432.1"/>
    <property type="molecule type" value="Genomic_DNA"/>
</dbReference>
<dbReference type="Proteomes" id="UP000765802">
    <property type="component" value="Unassembled WGS sequence"/>
</dbReference>
<dbReference type="SUPFAM" id="SSF56784">
    <property type="entry name" value="HAD-like"/>
    <property type="match status" value="1"/>
</dbReference>
<dbReference type="InterPro" id="IPR036412">
    <property type="entry name" value="HAD-like_sf"/>
</dbReference>
<dbReference type="Gene3D" id="3.40.50.1000">
    <property type="entry name" value="HAD superfamily/HAD-like"/>
    <property type="match status" value="1"/>
</dbReference>
<reference evidence="1 2" key="1">
    <citation type="submission" date="2016-07" db="EMBL/GenBank/DDBJ databases">
        <title>Genome analysis of Flavihumibacter stibioxidans YS-17.</title>
        <authorList>
            <person name="Shi K."/>
            <person name="Han Y."/>
            <person name="Wang G."/>
        </authorList>
    </citation>
    <scope>NUCLEOTIDE SEQUENCE [LARGE SCALE GENOMIC DNA]</scope>
    <source>
        <strain evidence="1 2">YS-17</strain>
    </source>
</reference>
<name>A0ABR7M8Y8_9BACT</name>
<accession>A0ABR7M8Y8</accession>
<dbReference type="Pfam" id="PF00702">
    <property type="entry name" value="Hydrolase"/>
    <property type="match status" value="1"/>
</dbReference>
<gene>
    <name evidence="1" type="ORF">BC349_10335</name>
</gene>
<dbReference type="InterPro" id="IPR023214">
    <property type="entry name" value="HAD_sf"/>
</dbReference>
<keyword evidence="2" id="KW-1185">Reference proteome</keyword>
<organism evidence="1 2">
    <name type="scientific">Flavihumibacter stibioxidans</name>
    <dbReference type="NCBI Taxonomy" id="1834163"/>
    <lineage>
        <taxon>Bacteria</taxon>
        <taxon>Pseudomonadati</taxon>
        <taxon>Bacteroidota</taxon>
        <taxon>Chitinophagia</taxon>
        <taxon>Chitinophagales</taxon>
        <taxon>Chitinophagaceae</taxon>
        <taxon>Flavihumibacter</taxon>
    </lineage>
</organism>
<dbReference type="SFLD" id="SFLDS00003">
    <property type="entry name" value="Haloacid_Dehalogenase"/>
    <property type="match status" value="1"/>
</dbReference>
<dbReference type="InterPro" id="IPR050155">
    <property type="entry name" value="HAD-like_hydrolase_sf"/>
</dbReference>
<dbReference type="PANTHER" id="PTHR43434">
    <property type="entry name" value="PHOSPHOGLYCOLATE PHOSPHATASE"/>
    <property type="match status" value="1"/>
</dbReference>
<comment type="caution">
    <text evidence="1">The sequence shown here is derived from an EMBL/GenBank/DDBJ whole genome shotgun (WGS) entry which is preliminary data.</text>
</comment>
<dbReference type="SFLD" id="SFLDG01129">
    <property type="entry name" value="C1.5:_HAD__Beta-PGM__Phosphata"/>
    <property type="match status" value="1"/>
</dbReference>
<dbReference type="Gene3D" id="1.10.150.240">
    <property type="entry name" value="Putative phosphatase, domain 2"/>
    <property type="match status" value="1"/>
</dbReference>
<proteinExistence type="predicted"/>